<reference evidence="4" key="2">
    <citation type="journal article" date="2016" name="Int. J. Syst. Evol. Microbiol.">
        <title>Complete genome sequence and cell structure of Limnochorda pilosa, a Gram-negative spore-former within the phylum Firmicutes.</title>
        <authorList>
            <person name="Watanabe M."/>
            <person name="Kojima H."/>
            <person name="Fukui M."/>
        </authorList>
    </citation>
    <scope>NUCLEOTIDE SEQUENCE [LARGE SCALE GENOMIC DNA]</scope>
    <source>
        <strain evidence="4">HC45</strain>
    </source>
</reference>
<dbReference type="Gene3D" id="2.60.120.260">
    <property type="entry name" value="Galactose-binding domain-like"/>
    <property type="match status" value="1"/>
</dbReference>
<evidence type="ECO:0000313" key="3">
    <source>
        <dbReference type="EMBL" id="BAS27988.1"/>
    </source>
</evidence>
<dbReference type="Gene3D" id="1.10.4080.10">
    <property type="entry name" value="ADP-ribosylation/Crystallin J1"/>
    <property type="match status" value="1"/>
</dbReference>
<feature type="binding site" evidence="1">
    <location>
        <position position="58"/>
    </location>
    <ligand>
        <name>Mg(2+)</name>
        <dbReference type="ChEBI" id="CHEBI:18420"/>
        <label>1</label>
    </ligand>
</feature>
<proteinExistence type="predicted"/>
<keyword evidence="4" id="KW-1185">Reference proteome</keyword>
<dbReference type="KEGG" id="lpil:LIP_2147"/>
<dbReference type="SUPFAM" id="SSF101478">
    <property type="entry name" value="ADP-ribosylglycohydrolase"/>
    <property type="match status" value="1"/>
</dbReference>
<evidence type="ECO:0000256" key="1">
    <source>
        <dbReference type="PIRSR" id="PIRSR605502-1"/>
    </source>
</evidence>
<organism evidence="3 4">
    <name type="scientific">Limnochorda pilosa</name>
    <dbReference type="NCBI Taxonomy" id="1555112"/>
    <lineage>
        <taxon>Bacteria</taxon>
        <taxon>Bacillati</taxon>
        <taxon>Bacillota</taxon>
        <taxon>Limnochordia</taxon>
        <taxon>Limnochordales</taxon>
        <taxon>Limnochordaceae</taxon>
        <taxon>Limnochorda</taxon>
    </lineage>
</organism>
<reference evidence="4" key="1">
    <citation type="submission" date="2015-07" db="EMBL/GenBank/DDBJ databases">
        <title>Complete genome sequence and phylogenetic analysis of Limnochorda pilosa.</title>
        <authorList>
            <person name="Watanabe M."/>
            <person name="Kojima H."/>
            <person name="Fukui M."/>
        </authorList>
    </citation>
    <scope>NUCLEOTIDE SEQUENCE [LARGE SCALE GENOMIC DNA]</scope>
    <source>
        <strain evidence="4">HC45</strain>
    </source>
</reference>
<dbReference type="InterPro" id="IPR036705">
    <property type="entry name" value="Ribosyl_crysJ1_sf"/>
</dbReference>
<dbReference type="EMBL" id="AP014924">
    <property type="protein sequence ID" value="BAS27988.1"/>
    <property type="molecule type" value="Genomic_DNA"/>
</dbReference>
<evidence type="ECO:0000313" key="4">
    <source>
        <dbReference type="Proteomes" id="UP000065807"/>
    </source>
</evidence>
<dbReference type="Pfam" id="PF03747">
    <property type="entry name" value="ADP_ribosyl_GH"/>
    <property type="match status" value="1"/>
</dbReference>
<evidence type="ECO:0000256" key="2">
    <source>
        <dbReference type="SAM" id="MobiDB-lite"/>
    </source>
</evidence>
<accession>A0A0K2SLJ2</accession>
<keyword evidence="1" id="KW-0479">Metal-binding</keyword>
<comment type="cofactor">
    <cofactor evidence="1">
        <name>Mg(2+)</name>
        <dbReference type="ChEBI" id="CHEBI:18420"/>
    </cofactor>
    <text evidence="1">Binds 2 magnesium ions per subunit.</text>
</comment>
<protein>
    <submittedName>
        <fullName evidence="3">Crystallin</fullName>
    </submittedName>
</protein>
<gene>
    <name evidence="3" type="ORF">LIP_2147</name>
</gene>
<dbReference type="Gene3D" id="2.60.120.560">
    <property type="entry name" value="Exo-inulinase, domain 1"/>
    <property type="match status" value="1"/>
</dbReference>
<feature type="binding site" evidence="1">
    <location>
        <position position="57"/>
    </location>
    <ligand>
        <name>Mg(2+)</name>
        <dbReference type="ChEBI" id="CHEBI:18420"/>
        <label>1</label>
    </ligand>
</feature>
<dbReference type="InterPro" id="IPR005502">
    <property type="entry name" value="Ribosyl_crysJ1"/>
</dbReference>
<dbReference type="STRING" id="1555112.LIP_2147"/>
<feature type="region of interest" description="Disordered" evidence="2">
    <location>
        <begin position="369"/>
        <end position="396"/>
    </location>
</feature>
<dbReference type="Proteomes" id="UP000065807">
    <property type="component" value="Chromosome"/>
</dbReference>
<keyword evidence="1" id="KW-0460">Magnesium</keyword>
<dbReference type="AlphaFoldDB" id="A0A0K2SLJ2"/>
<name>A0A0K2SLJ2_LIMPI</name>
<sequence length="757" mass="82005">MERRIYGGWLGKAVGVAYGSPVEGWTYEQIQAAHGDLVEQRDRFYLVPMDRLFGADDDTSHPVLMLQAVAETLRGNPAASMPGPRELGQWWLNLIPEDHGVIWRGGYAVSTEHTAFLNLLAGVEAPHSGSAALNGPVVSQQIGGQIFSDVWGLLAPGRPELAAAWADAAASVSHDLDGRVGARFLAAMVSLAFRSSTVEDVVRQALELLPAGARYTQVVHDVHRFWREHPDDWHQARAYIAATHGYDRYPGICHIIPNAAVVAMALLYGRGDFDRTLRVANAAGWDTDCNVGNAAAVVGVLVGPEGIPRPWREPLQDRVVGSGVLGARNLWSIAALARLTAAAGKRLEDPTEPPTPDLIEAAAHRASFDWPGSTESMRGERSSEQAAQTVSQTDERAAAGAGSLKVVVKGLSLHRPARVVLDLLPTPSDLTHTAYDPGFSPSLLPGQRVAAHMWIPGDGGGLRGSAPEGERGPAPVSGLVAGFFVDVLEAAESGSRRRRIHAEAFTPLEPERWARVAWQVPALDGFVERLGIEVRCTRPAQTYDGSLFLDELTWGGPARFGLRFRGWPAAFGAAAGWTYSKGSWRVEDGAYVGSCSDHGESFTGSPDWTDASVEAEIAPEHGGWHLVLVRAQGARRWYAAGLAPDGQLVIVRQRDGLLDRLAAAPFPWEPGAWYRVTVAARGAEIVAEAARAAVGRPERDTEGHEDAGPRSVRLRWRESSPDIWNRGCVGLAVREGSRMACRRMRVEGETRRRFWRA</sequence>
<dbReference type="GO" id="GO:0046872">
    <property type="term" value="F:metal ion binding"/>
    <property type="evidence" value="ECO:0007669"/>
    <property type="project" value="UniProtKB-KW"/>
</dbReference>